<comment type="cofactor">
    <cofactor evidence="2">
        <name>Mg(2+)</name>
        <dbReference type="ChEBI" id="CHEBI:18420"/>
    </cofactor>
</comment>
<keyword evidence="9" id="KW-0464">Manganese</keyword>
<dbReference type="Pfam" id="PF00481">
    <property type="entry name" value="PP2C"/>
    <property type="match status" value="1"/>
</dbReference>
<dbReference type="SMART" id="SM00332">
    <property type="entry name" value="PP2Cc"/>
    <property type="match status" value="1"/>
</dbReference>
<dbReference type="InterPro" id="IPR000222">
    <property type="entry name" value="PP2C_BS"/>
</dbReference>
<evidence type="ECO:0000313" key="14">
    <source>
        <dbReference type="EMBL" id="KAJ4772768.1"/>
    </source>
</evidence>
<evidence type="ECO:0000256" key="1">
    <source>
        <dbReference type="ARBA" id="ARBA00001936"/>
    </source>
</evidence>
<evidence type="ECO:0000256" key="10">
    <source>
        <dbReference type="ARBA" id="ARBA00047761"/>
    </source>
</evidence>
<name>A0AAV8DTF6_9POAL</name>
<evidence type="ECO:0000256" key="8">
    <source>
        <dbReference type="ARBA" id="ARBA00022912"/>
    </source>
</evidence>
<feature type="domain" description="PPM-type phosphatase" evidence="13">
    <location>
        <begin position="48"/>
        <end position="360"/>
    </location>
</feature>
<evidence type="ECO:0000256" key="5">
    <source>
        <dbReference type="ARBA" id="ARBA00022723"/>
    </source>
</evidence>
<dbReference type="InterPro" id="IPR036457">
    <property type="entry name" value="PPM-type-like_dom_sf"/>
</dbReference>
<comment type="caution">
    <text evidence="14">The sequence shown here is derived from an EMBL/GenBank/DDBJ whole genome shotgun (WGS) entry which is preliminary data.</text>
</comment>
<dbReference type="InterPro" id="IPR015655">
    <property type="entry name" value="PP2C"/>
</dbReference>
<evidence type="ECO:0000256" key="9">
    <source>
        <dbReference type="ARBA" id="ARBA00023211"/>
    </source>
</evidence>
<dbReference type="GO" id="GO:0004722">
    <property type="term" value="F:protein serine/threonine phosphatase activity"/>
    <property type="evidence" value="ECO:0007669"/>
    <property type="project" value="UniProtKB-EC"/>
</dbReference>
<keyword evidence="5" id="KW-0479">Metal-binding</keyword>
<dbReference type="InterPro" id="IPR001932">
    <property type="entry name" value="PPM-type_phosphatase-like_dom"/>
</dbReference>
<dbReference type="PROSITE" id="PS01032">
    <property type="entry name" value="PPM_1"/>
    <property type="match status" value="1"/>
</dbReference>
<accession>A0AAV8DTF6</accession>
<dbReference type="SUPFAM" id="SSF81606">
    <property type="entry name" value="PP2C-like"/>
    <property type="match status" value="1"/>
</dbReference>
<evidence type="ECO:0000256" key="11">
    <source>
        <dbReference type="ARBA" id="ARBA00048336"/>
    </source>
</evidence>
<protein>
    <recommendedName>
        <fullName evidence="4">protein-serine/threonine phosphatase</fullName>
        <ecNumber evidence="4">3.1.3.16</ecNumber>
    </recommendedName>
</protein>
<evidence type="ECO:0000256" key="12">
    <source>
        <dbReference type="RuleBase" id="RU003465"/>
    </source>
</evidence>
<keyword evidence="15" id="KW-1185">Reference proteome</keyword>
<evidence type="ECO:0000259" key="13">
    <source>
        <dbReference type="PROSITE" id="PS51746"/>
    </source>
</evidence>
<sequence length="375" mass="42218">MAGSFFSRLFGCFANGSGSDDNPITSIQRHQGNRKYNNQWEKKLARHLYGQYSMALVQANIRNEDRFQLESGPLSNVPNGPTGVFVGIYDGHGGETCSQFILDHLFNDLKNIITHHHSQVSPYVIQQAYLRTENNFMGFVRRNWERKPKLATVGSCCLTGVVHGNVLYVANAGDSRAVLARWADGDEQPVVHQLSIDHNANNADRREELQLEQHDDPVLFSYVHGSFRVRGRLQVTRAIGDAYLKSNEFNRPPLEARYRQQQPIVRPILKSEPTILTYDLEADDKFVIFGSDGLWEEVTNEEAVSVVKASPRSGAAGALLKEALVKASHKHNMQYQQLIDLPLFNKRSHHDDISIVILFFDHLPARASNSPNIGC</sequence>
<proteinExistence type="inferred from homology"/>
<dbReference type="EC" id="3.1.3.16" evidence="4"/>
<dbReference type="CDD" id="cd00143">
    <property type="entry name" value="PP2Cc"/>
    <property type="match status" value="1"/>
</dbReference>
<keyword evidence="7" id="KW-0460">Magnesium</keyword>
<evidence type="ECO:0000313" key="15">
    <source>
        <dbReference type="Proteomes" id="UP001140206"/>
    </source>
</evidence>
<keyword evidence="6 12" id="KW-0378">Hydrolase</keyword>
<dbReference type="PROSITE" id="PS51746">
    <property type="entry name" value="PPM_2"/>
    <property type="match status" value="1"/>
</dbReference>
<dbReference type="Proteomes" id="UP001140206">
    <property type="component" value="Chromosome 3"/>
</dbReference>
<dbReference type="PANTHER" id="PTHR47992">
    <property type="entry name" value="PROTEIN PHOSPHATASE"/>
    <property type="match status" value="1"/>
</dbReference>
<comment type="cofactor">
    <cofactor evidence="1">
        <name>Mn(2+)</name>
        <dbReference type="ChEBI" id="CHEBI:29035"/>
    </cofactor>
</comment>
<comment type="catalytic activity">
    <reaction evidence="11">
        <text>O-phospho-L-threonyl-[protein] + H2O = L-threonyl-[protein] + phosphate</text>
        <dbReference type="Rhea" id="RHEA:47004"/>
        <dbReference type="Rhea" id="RHEA-COMP:11060"/>
        <dbReference type="Rhea" id="RHEA-COMP:11605"/>
        <dbReference type="ChEBI" id="CHEBI:15377"/>
        <dbReference type="ChEBI" id="CHEBI:30013"/>
        <dbReference type="ChEBI" id="CHEBI:43474"/>
        <dbReference type="ChEBI" id="CHEBI:61977"/>
        <dbReference type="EC" id="3.1.3.16"/>
    </reaction>
</comment>
<comment type="similarity">
    <text evidence="3 12">Belongs to the PP2C family.</text>
</comment>
<keyword evidence="8 12" id="KW-0904">Protein phosphatase</keyword>
<dbReference type="Gene3D" id="3.60.40.10">
    <property type="entry name" value="PPM-type phosphatase domain"/>
    <property type="match status" value="1"/>
</dbReference>
<gene>
    <name evidence="14" type="ORF">LUZ62_057025</name>
</gene>
<organism evidence="14 15">
    <name type="scientific">Rhynchospora pubera</name>
    <dbReference type="NCBI Taxonomy" id="906938"/>
    <lineage>
        <taxon>Eukaryota</taxon>
        <taxon>Viridiplantae</taxon>
        <taxon>Streptophyta</taxon>
        <taxon>Embryophyta</taxon>
        <taxon>Tracheophyta</taxon>
        <taxon>Spermatophyta</taxon>
        <taxon>Magnoliopsida</taxon>
        <taxon>Liliopsida</taxon>
        <taxon>Poales</taxon>
        <taxon>Cyperaceae</taxon>
        <taxon>Cyperoideae</taxon>
        <taxon>Rhynchosporeae</taxon>
        <taxon>Rhynchospora</taxon>
    </lineage>
</organism>
<evidence type="ECO:0000256" key="6">
    <source>
        <dbReference type="ARBA" id="ARBA00022801"/>
    </source>
</evidence>
<reference evidence="14" key="1">
    <citation type="submission" date="2022-08" db="EMBL/GenBank/DDBJ databases">
        <authorList>
            <person name="Marques A."/>
        </authorList>
    </citation>
    <scope>NUCLEOTIDE SEQUENCE</scope>
    <source>
        <strain evidence="14">RhyPub2mFocal</strain>
        <tissue evidence="14">Leaves</tissue>
    </source>
</reference>
<dbReference type="AlphaFoldDB" id="A0AAV8DTF6"/>
<comment type="catalytic activity">
    <reaction evidence="10">
        <text>O-phospho-L-seryl-[protein] + H2O = L-seryl-[protein] + phosphate</text>
        <dbReference type="Rhea" id="RHEA:20629"/>
        <dbReference type="Rhea" id="RHEA-COMP:9863"/>
        <dbReference type="Rhea" id="RHEA-COMP:11604"/>
        <dbReference type="ChEBI" id="CHEBI:15377"/>
        <dbReference type="ChEBI" id="CHEBI:29999"/>
        <dbReference type="ChEBI" id="CHEBI:43474"/>
        <dbReference type="ChEBI" id="CHEBI:83421"/>
        <dbReference type="EC" id="3.1.3.16"/>
    </reaction>
</comment>
<evidence type="ECO:0000256" key="4">
    <source>
        <dbReference type="ARBA" id="ARBA00013081"/>
    </source>
</evidence>
<evidence type="ECO:0000256" key="3">
    <source>
        <dbReference type="ARBA" id="ARBA00006702"/>
    </source>
</evidence>
<evidence type="ECO:0000256" key="2">
    <source>
        <dbReference type="ARBA" id="ARBA00001946"/>
    </source>
</evidence>
<dbReference type="GO" id="GO:0046872">
    <property type="term" value="F:metal ion binding"/>
    <property type="evidence" value="ECO:0007669"/>
    <property type="project" value="UniProtKB-KW"/>
</dbReference>
<dbReference type="EMBL" id="JAMFTS010000003">
    <property type="protein sequence ID" value="KAJ4772768.1"/>
    <property type="molecule type" value="Genomic_DNA"/>
</dbReference>
<evidence type="ECO:0000256" key="7">
    <source>
        <dbReference type="ARBA" id="ARBA00022842"/>
    </source>
</evidence>